<dbReference type="Pfam" id="PF00128">
    <property type="entry name" value="Alpha-amylase"/>
    <property type="match status" value="1"/>
</dbReference>
<proteinExistence type="predicted"/>
<evidence type="ECO:0000259" key="1">
    <source>
        <dbReference type="Pfam" id="PF00128"/>
    </source>
</evidence>
<dbReference type="InterPro" id="IPR006047">
    <property type="entry name" value="GH13_cat_dom"/>
</dbReference>
<dbReference type="SUPFAM" id="SSF51445">
    <property type="entry name" value="(Trans)glycosidases"/>
    <property type="match status" value="1"/>
</dbReference>
<reference evidence="2 3" key="1">
    <citation type="journal article" date="2016" name="Nat. Commun.">
        <title>Thousands of microbial genomes shed light on interconnected biogeochemical processes in an aquifer system.</title>
        <authorList>
            <person name="Anantharaman K."/>
            <person name="Brown C.T."/>
            <person name="Hug L.A."/>
            <person name="Sharon I."/>
            <person name="Castelle C.J."/>
            <person name="Probst A.J."/>
            <person name="Thomas B.C."/>
            <person name="Singh A."/>
            <person name="Wilkins M.J."/>
            <person name="Karaoz U."/>
            <person name="Brodie E.L."/>
            <person name="Williams K.H."/>
            <person name="Hubbard S.S."/>
            <person name="Banfield J.F."/>
        </authorList>
    </citation>
    <scope>NUCLEOTIDE SEQUENCE [LARGE SCALE GENOMIC DNA]</scope>
</reference>
<dbReference type="InterPro" id="IPR017853">
    <property type="entry name" value="GH"/>
</dbReference>
<dbReference type="InterPro" id="IPR045857">
    <property type="entry name" value="O16G_dom_2"/>
</dbReference>
<dbReference type="GO" id="GO:0005975">
    <property type="term" value="P:carbohydrate metabolic process"/>
    <property type="evidence" value="ECO:0007669"/>
    <property type="project" value="InterPro"/>
</dbReference>
<dbReference type="PANTHER" id="PTHR10357">
    <property type="entry name" value="ALPHA-AMYLASE FAMILY MEMBER"/>
    <property type="match status" value="1"/>
</dbReference>
<protein>
    <recommendedName>
        <fullName evidence="1">Glycosyl hydrolase family 13 catalytic domain-containing protein</fullName>
    </recommendedName>
</protein>
<organism evidence="2 3">
    <name type="scientific">Candidatus Woesebacteria bacterium RIFCSPHIGHO2_12_FULL_41_24</name>
    <dbReference type="NCBI Taxonomy" id="1802510"/>
    <lineage>
        <taxon>Bacteria</taxon>
        <taxon>Candidatus Woeseibacteriota</taxon>
    </lineage>
</organism>
<dbReference type="InterPro" id="IPR013780">
    <property type="entry name" value="Glyco_hydro_b"/>
</dbReference>
<dbReference type="Gene3D" id="3.90.400.10">
    <property type="entry name" value="Oligo-1,6-glucosidase, Domain 2"/>
    <property type="match status" value="1"/>
</dbReference>
<dbReference type="Proteomes" id="UP000178603">
    <property type="component" value="Unassembled WGS sequence"/>
</dbReference>
<evidence type="ECO:0000313" key="2">
    <source>
        <dbReference type="EMBL" id="OGM55540.1"/>
    </source>
</evidence>
<dbReference type="AlphaFoldDB" id="A0A1F8AV84"/>
<accession>A0A1F8AV84</accession>
<dbReference type="Gene3D" id="2.60.40.1180">
    <property type="entry name" value="Golgi alpha-mannosidase II"/>
    <property type="match status" value="1"/>
</dbReference>
<dbReference type="Gene3D" id="3.20.20.80">
    <property type="entry name" value="Glycosidases"/>
    <property type="match status" value="1"/>
</dbReference>
<dbReference type="PANTHER" id="PTHR10357:SF214">
    <property type="entry name" value="GLUCOSYLGLYCERATE PHOSPHORYLASE"/>
    <property type="match status" value="1"/>
</dbReference>
<comment type="caution">
    <text evidence="2">The sequence shown here is derived from an EMBL/GenBank/DDBJ whole genome shotgun (WGS) entry which is preliminary data.</text>
</comment>
<sequence>MKRQKEIEKNLVLLYGKTAARETLFKIKKLSVNYKTRNNAHSRKVYASSCLITYANSIQGNNETPLKSLAGFIDNFKLDSIFELVHILPFYPWDTDRGFSVCDFYKVDQNNGNWQDIKKLSTFLPLMFDFVVNHASIDNPLIQKALIERHLSKNDSRYKKYAPYKDFVIAFFQNDRPDNKVLSKLIRPRPTPVLTHYFVQETKGNLRANLGEFQDKTGLKILGSGWVWTTFSRPKNPDGTESTRQVDLNFTNPDVLVEAMKIILFYYQKGALWVRLDAIGYIWKKLSSSSLHEKETHTIISVLSEFLRVTVPTLVTVSEVNEPQEKAIEYLGKKGSKEADLFYQFAHFPLAVYAMLTSDPKPYKKWIGTLPETKGRQFITALGSHDGMGLKPVRGFLNENQIDKLIKILIKKHNALPNYSSLPGGEKIVYEICSTPWNLVNPPGKYSGNAIALNRYLSVVAIGLLQKGTPAIYINGLLGATNYLPQKGLDENRTINREIFLKTKLFHELKNPKSHKGRVFQNVSKLLKLRKKLPWFGPGLPKPEVVTSNDKLLLILLRNKDGDDNLLSVTNFSHRPTRLGINPNLISNNVDVLKNAINGQDYRVKNNKTSIYLLPFQTIWLVAIHYGRIPVWLKREQGKLSD</sequence>
<gene>
    <name evidence="2" type="ORF">A3E44_01315</name>
</gene>
<dbReference type="EMBL" id="MGGW01000002">
    <property type="protein sequence ID" value="OGM55540.1"/>
    <property type="molecule type" value="Genomic_DNA"/>
</dbReference>
<name>A0A1F8AV84_9BACT</name>
<evidence type="ECO:0000313" key="3">
    <source>
        <dbReference type="Proteomes" id="UP000178603"/>
    </source>
</evidence>
<feature type="domain" description="Glycosyl hydrolase family 13 catalytic" evidence="1">
    <location>
        <begin position="85"/>
        <end position="370"/>
    </location>
</feature>